<dbReference type="KEGG" id="plig:NAG76_17820"/>
<dbReference type="Gene3D" id="3.30.565.10">
    <property type="entry name" value="Histidine kinase-like ATPase, C-terminal domain"/>
    <property type="match status" value="1"/>
</dbReference>
<dbReference type="InterPro" id="IPR004358">
    <property type="entry name" value="Sig_transdc_His_kin-like_C"/>
</dbReference>
<name>A0A9J6ZC28_9BACL</name>
<keyword evidence="7 11" id="KW-0418">Kinase</keyword>
<evidence type="ECO:0000256" key="6">
    <source>
        <dbReference type="ARBA" id="ARBA00022741"/>
    </source>
</evidence>
<dbReference type="FunFam" id="3.30.565.10:FF:000006">
    <property type="entry name" value="Sensor histidine kinase WalK"/>
    <property type="match status" value="1"/>
</dbReference>
<dbReference type="InterPro" id="IPR003594">
    <property type="entry name" value="HATPase_dom"/>
</dbReference>
<keyword evidence="9" id="KW-0902">Two-component regulatory system</keyword>
<dbReference type="PRINTS" id="PR00344">
    <property type="entry name" value="BCTRLSENSOR"/>
</dbReference>
<evidence type="ECO:0000313" key="12">
    <source>
        <dbReference type="Proteomes" id="UP001056756"/>
    </source>
</evidence>
<dbReference type="Pfam" id="PF02518">
    <property type="entry name" value="HATPase_c"/>
    <property type="match status" value="1"/>
</dbReference>
<evidence type="ECO:0000256" key="4">
    <source>
        <dbReference type="ARBA" id="ARBA00022553"/>
    </source>
</evidence>
<feature type="domain" description="Histidine kinase" evidence="10">
    <location>
        <begin position="42"/>
        <end position="247"/>
    </location>
</feature>
<protein>
    <recommendedName>
        <fullName evidence="3">histidine kinase</fullName>
        <ecNumber evidence="3">2.7.13.3</ecNumber>
    </recommendedName>
</protein>
<dbReference type="CDD" id="cd00075">
    <property type="entry name" value="HATPase"/>
    <property type="match status" value="1"/>
</dbReference>
<proteinExistence type="predicted"/>
<dbReference type="EC" id="2.7.13.3" evidence="3"/>
<accession>A0A9J6ZC28</accession>
<comment type="subcellular location">
    <subcellularLocation>
        <location evidence="2">Cell membrane</location>
        <topology evidence="2">Multi-pass membrane protein</topology>
    </subcellularLocation>
</comment>
<evidence type="ECO:0000256" key="7">
    <source>
        <dbReference type="ARBA" id="ARBA00022777"/>
    </source>
</evidence>
<dbReference type="SUPFAM" id="SSF55874">
    <property type="entry name" value="ATPase domain of HSP90 chaperone/DNA topoisomerase II/histidine kinase"/>
    <property type="match status" value="1"/>
</dbReference>
<gene>
    <name evidence="11" type="ORF">NAG76_17820</name>
</gene>
<evidence type="ECO:0000313" key="11">
    <source>
        <dbReference type="EMBL" id="URN93666.1"/>
    </source>
</evidence>
<sequence>MMVMSTLFIILRPKRDLYLQQIVNSMKQISSGEYDRAHLEENNVKGFSHILRNPALTSAERNHYLDINEKESNRLSNLSTNMQKLSWLEEINSDLNKERFRLDQQIKEVSLTMEYHWSRKDIELSVKLQEVQCSANEELLNQVWINLLDNAIKFAPNHGQIQIELTTTQRGPVVNIKDNGIGMTEEEQIRIFERFYKSDRSRSPEKKGSGLGLSIVQKIIDLHQWKISVSSVPNEGTTFTVILTDGEEAKHNNIDMTPNGDL</sequence>
<dbReference type="PROSITE" id="PS50109">
    <property type="entry name" value="HIS_KIN"/>
    <property type="match status" value="1"/>
</dbReference>
<dbReference type="InterPro" id="IPR036890">
    <property type="entry name" value="HATPase_C_sf"/>
</dbReference>
<evidence type="ECO:0000256" key="1">
    <source>
        <dbReference type="ARBA" id="ARBA00000085"/>
    </source>
</evidence>
<organism evidence="11 12">
    <name type="scientific">Candidatus Pristimantibacillus lignocellulolyticus</name>
    <dbReference type="NCBI Taxonomy" id="2994561"/>
    <lineage>
        <taxon>Bacteria</taxon>
        <taxon>Bacillati</taxon>
        <taxon>Bacillota</taxon>
        <taxon>Bacilli</taxon>
        <taxon>Bacillales</taxon>
        <taxon>Paenibacillaceae</taxon>
        <taxon>Candidatus Pristimantibacillus</taxon>
    </lineage>
</organism>
<dbReference type="SMART" id="SM00387">
    <property type="entry name" value="HATPase_c"/>
    <property type="match status" value="1"/>
</dbReference>
<dbReference type="PANTHER" id="PTHR45453">
    <property type="entry name" value="PHOSPHATE REGULON SENSOR PROTEIN PHOR"/>
    <property type="match status" value="1"/>
</dbReference>
<dbReference type="GO" id="GO:0016036">
    <property type="term" value="P:cellular response to phosphate starvation"/>
    <property type="evidence" value="ECO:0007669"/>
    <property type="project" value="TreeGrafter"/>
</dbReference>
<evidence type="ECO:0000256" key="3">
    <source>
        <dbReference type="ARBA" id="ARBA00012438"/>
    </source>
</evidence>
<evidence type="ECO:0000259" key="10">
    <source>
        <dbReference type="PROSITE" id="PS50109"/>
    </source>
</evidence>
<evidence type="ECO:0000256" key="8">
    <source>
        <dbReference type="ARBA" id="ARBA00022840"/>
    </source>
</evidence>
<dbReference type="GO" id="GO:0000155">
    <property type="term" value="F:phosphorelay sensor kinase activity"/>
    <property type="evidence" value="ECO:0007669"/>
    <property type="project" value="TreeGrafter"/>
</dbReference>
<dbReference type="EMBL" id="CP097899">
    <property type="protein sequence ID" value="URN93666.1"/>
    <property type="molecule type" value="Genomic_DNA"/>
</dbReference>
<dbReference type="PANTHER" id="PTHR45453:SF1">
    <property type="entry name" value="PHOSPHATE REGULON SENSOR PROTEIN PHOR"/>
    <property type="match status" value="1"/>
</dbReference>
<evidence type="ECO:0000256" key="5">
    <source>
        <dbReference type="ARBA" id="ARBA00022679"/>
    </source>
</evidence>
<dbReference type="InterPro" id="IPR005467">
    <property type="entry name" value="His_kinase_dom"/>
</dbReference>
<dbReference type="AlphaFoldDB" id="A0A9J6ZC28"/>
<dbReference type="GO" id="GO:0005524">
    <property type="term" value="F:ATP binding"/>
    <property type="evidence" value="ECO:0007669"/>
    <property type="project" value="UniProtKB-KW"/>
</dbReference>
<dbReference type="Proteomes" id="UP001056756">
    <property type="component" value="Chromosome"/>
</dbReference>
<comment type="catalytic activity">
    <reaction evidence="1">
        <text>ATP + protein L-histidine = ADP + protein N-phospho-L-histidine.</text>
        <dbReference type="EC" id="2.7.13.3"/>
    </reaction>
</comment>
<dbReference type="GO" id="GO:0004721">
    <property type="term" value="F:phosphoprotein phosphatase activity"/>
    <property type="evidence" value="ECO:0007669"/>
    <property type="project" value="TreeGrafter"/>
</dbReference>
<keyword evidence="6" id="KW-0547">Nucleotide-binding</keyword>
<reference evidence="11" key="1">
    <citation type="submission" date="2022-05" db="EMBL/GenBank/DDBJ databases">
        <title>Novel bacterial taxa in a minimal lignocellulolytic consortium and its capacity to transform plastics disclosed by genome-resolved metagenomics.</title>
        <authorList>
            <person name="Rodriguez C.A.D."/>
            <person name="Diaz-Garcia L."/>
            <person name="Herrera K."/>
            <person name="Tarazona N.A."/>
            <person name="Sproer C."/>
            <person name="Overmann J."/>
            <person name="Jimenez D.J."/>
        </authorList>
    </citation>
    <scope>NUCLEOTIDE SEQUENCE</scope>
    <source>
        <strain evidence="11">MAG5</strain>
    </source>
</reference>
<evidence type="ECO:0000256" key="2">
    <source>
        <dbReference type="ARBA" id="ARBA00004651"/>
    </source>
</evidence>
<keyword evidence="8" id="KW-0067">ATP-binding</keyword>
<dbReference type="GO" id="GO:0005886">
    <property type="term" value="C:plasma membrane"/>
    <property type="evidence" value="ECO:0007669"/>
    <property type="project" value="UniProtKB-SubCell"/>
</dbReference>
<keyword evidence="4" id="KW-0597">Phosphoprotein</keyword>
<dbReference type="InterPro" id="IPR050351">
    <property type="entry name" value="BphY/WalK/GraS-like"/>
</dbReference>
<keyword evidence="5" id="KW-0808">Transferase</keyword>
<evidence type="ECO:0000256" key="9">
    <source>
        <dbReference type="ARBA" id="ARBA00023012"/>
    </source>
</evidence>